<dbReference type="RefSeq" id="WP_190352847.1">
    <property type="nucleotide sequence ID" value="NZ_JACJPY010000101.1"/>
</dbReference>
<comment type="caution">
    <text evidence="1">The sequence shown here is derived from an EMBL/GenBank/DDBJ whole genome shotgun (WGS) entry which is preliminary data.</text>
</comment>
<dbReference type="AlphaFoldDB" id="A0A926UWC8"/>
<gene>
    <name evidence="1" type="ORF">H6F44_20020</name>
</gene>
<organism evidence="1 2">
    <name type="scientific">Pseudanabaena cinerea FACHB-1277</name>
    <dbReference type="NCBI Taxonomy" id="2949581"/>
    <lineage>
        <taxon>Bacteria</taxon>
        <taxon>Bacillati</taxon>
        <taxon>Cyanobacteriota</taxon>
        <taxon>Cyanophyceae</taxon>
        <taxon>Pseudanabaenales</taxon>
        <taxon>Pseudanabaenaceae</taxon>
        <taxon>Pseudanabaena</taxon>
        <taxon>Pseudanabaena cinerea</taxon>
    </lineage>
</organism>
<reference evidence="1" key="2">
    <citation type="submission" date="2020-08" db="EMBL/GenBank/DDBJ databases">
        <authorList>
            <person name="Chen M."/>
            <person name="Teng W."/>
            <person name="Zhao L."/>
            <person name="Hu C."/>
            <person name="Zhou Y."/>
            <person name="Han B."/>
            <person name="Song L."/>
            <person name="Shu W."/>
        </authorList>
    </citation>
    <scope>NUCLEOTIDE SEQUENCE</scope>
    <source>
        <strain evidence="1">FACHB-1277</strain>
    </source>
</reference>
<reference evidence="1" key="1">
    <citation type="journal article" date="2015" name="ISME J.">
        <title>Draft Genome Sequence of Streptomyces incarnatus NRRL8089, which Produces the Nucleoside Antibiotic Sinefungin.</title>
        <authorList>
            <person name="Oshima K."/>
            <person name="Hattori M."/>
            <person name="Shimizu H."/>
            <person name="Fukuda K."/>
            <person name="Nemoto M."/>
            <person name="Inagaki K."/>
            <person name="Tamura T."/>
        </authorList>
    </citation>
    <scope>NUCLEOTIDE SEQUENCE</scope>
    <source>
        <strain evidence="1">FACHB-1277</strain>
    </source>
</reference>
<protein>
    <submittedName>
        <fullName evidence="1">Uncharacterized protein</fullName>
    </submittedName>
</protein>
<evidence type="ECO:0000313" key="2">
    <source>
        <dbReference type="Proteomes" id="UP000631421"/>
    </source>
</evidence>
<dbReference type="Proteomes" id="UP000631421">
    <property type="component" value="Unassembled WGS sequence"/>
</dbReference>
<evidence type="ECO:0000313" key="1">
    <source>
        <dbReference type="EMBL" id="MBD2152385.1"/>
    </source>
</evidence>
<keyword evidence="2" id="KW-1185">Reference proteome</keyword>
<proteinExistence type="predicted"/>
<accession>A0A926UWC8</accession>
<sequence>MTQTDLPVKRLSLIVPQDVAEEICDQPTPAKAMLLAQLGEEVLERFEAYPYLLLSATTTQWLKALTLRQTLQFIENLSLMLMSELNG</sequence>
<dbReference type="EMBL" id="JACJPY010000101">
    <property type="protein sequence ID" value="MBD2152385.1"/>
    <property type="molecule type" value="Genomic_DNA"/>
</dbReference>
<name>A0A926UWC8_9CYAN</name>